<proteinExistence type="inferred from homology"/>
<keyword evidence="8 9" id="KW-0315">Glutamine amidotransferase</keyword>
<comment type="function">
    <text evidence="1 9">Catalyzes the synthesis of GMP from XMP.</text>
</comment>
<dbReference type="InterPro" id="IPR025777">
    <property type="entry name" value="GMPS_ATP_PPase_dom"/>
</dbReference>
<dbReference type="InterPro" id="IPR014729">
    <property type="entry name" value="Rossmann-like_a/b/a_fold"/>
</dbReference>
<evidence type="ECO:0000256" key="2">
    <source>
        <dbReference type="ARBA" id="ARBA00005153"/>
    </source>
</evidence>
<evidence type="ECO:0000256" key="8">
    <source>
        <dbReference type="ARBA" id="ARBA00022962"/>
    </source>
</evidence>
<dbReference type="Gene3D" id="3.30.300.10">
    <property type="match status" value="1"/>
</dbReference>
<dbReference type="CDD" id="cd01997">
    <property type="entry name" value="GMP_synthase_C"/>
    <property type="match status" value="1"/>
</dbReference>
<evidence type="ECO:0000256" key="7">
    <source>
        <dbReference type="ARBA" id="ARBA00022840"/>
    </source>
</evidence>
<dbReference type="CDD" id="cd01742">
    <property type="entry name" value="GATase1_GMP_Synthase"/>
    <property type="match status" value="1"/>
</dbReference>
<evidence type="ECO:0000313" key="12">
    <source>
        <dbReference type="EMBL" id="EDY15853.1"/>
    </source>
</evidence>
<dbReference type="HAMAP" id="MF_00344">
    <property type="entry name" value="GMP_synthase"/>
    <property type="match status" value="1"/>
</dbReference>
<evidence type="ECO:0000256" key="1">
    <source>
        <dbReference type="ARBA" id="ARBA00002332"/>
    </source>
</evidence>
<dbReference type="InterPro" id="IPR004739">
    <property type="entry name" value="GMP_synth_GATase"/>
</dbReference>
<dbReference type="InterPro" id="IPR022310">
    <property type="entry name" value="NAD/GMP_synthase"/>
</dbReference>
<feature type="binding site" evidence="10">
    <location>
        <begin position="226"/>
        <end position="232"/>
    </location>
    <ligand>
        <name>ATP</name>
        <dbReference type="ChEBI" id="CHEBI:30616"/>
    </ligand>
</feature>
<sequence>MADSSASRIVILDFGSQYTQVIARRIRECQVFSQILPHNAPAKKIAALKPQGIIFSGGPASVYGKGAPHPDKAIFELGIPILGICYGVQLMAHHLGGKVEHSTHREYGPGMLHLTTKSPLFHNLPEVLDIWNSHGDKITKLPKGFRAIGKTDNSPYAVVEQPKKRFYGLQFHPEVVHTPRGKDILANFVYQICGCKMDWTMGSFIDQTCEEVRQQVGDDHVILGLSGGVDSSVAAALLHKAIGDQLTCVFVNNGLLRSNEAETVQRVFGDNFHVKLKYVDASTRFLKKLKGVTDPERKRKIIGNEFVRVFEDATKQLTRGKKSKFKFLAQGTLYPDVIESVAIGGNPASLIKSHHNVGGLPKNMKFKLVEPLRQLFKDEVREVGAQLGLPKEIVQRQPFPGPGLAVRILGEITKERLRILREADAIVVAEMKASDWYYRVWQSFAALLPVRSVGVMGDERTYAQTIAVRIVESQDGMTADWVRLPYDVLAKISSRIINEVKGVNRVCYDISSKPPATIEWE</sequence>
<protein>
    <recommendedName>
        <fullName evidence="9">GMP synthase [glutamine-hydrolyzing]</fullName>
        <ecNumber evidence="9">6.3.5.2</ecNumber>
    </recommendedName>
    <alternativeName>
        <fullName evidence="9">GMP synthetase</fullName>
    </alternativeName>
    <alternativeName>
        <fullName evidence="9">Glutamine amidotransferase</fullName>
    </alternativeName>
</protein>
<gene>
    <name evidence="9" type="primary">guaA</name>
    <name evidence="12" type="ORF">CfE428DRAFT_6618</name>
</gene>
<dbReference type="Pfam" id="PF02540">
    <property type="entry name" value="NAD_synthase"/>
    <property type="match status" value="1"/>
</dbReference>
<dbReference type="EMBL" id="ABVL01000050">
    <property type="protein sequence ID" value="EDY15853.1"/>
    <property type="molecule type" value="Genomic_DNA"/>
</dbReference>
<evidence type="ECO:0000256" key="9">
    <source>
        <dbReference type="HAMAP-Rule" id="MF_00344"/>
    </source>
</evidence>
<feature type="active site" description="Nucleophile" evidence="9">
    <location>
        <position position="85"/>
    </location>
</feature>
<feature type="active site" evidence="9">
    <location>
        <position position="174"/>
    </location>
</feature>
<evidence type="ECO:0000256" key="10">
    <source>
        <dbReference type="PROSITE-ProRule" id="PRU00886"/>
    </source>
</evidence>
<evidence type="ECO:0000256" key="6">
    <source>
        <dbReference type="ARBA" id="ARBA00022755"/>
    </source>
</evidence>
<dbReference type="InterPro" id="IPR017926">
    <property type="entry name" value="GATASE"/>
</dbReference>
<evidence type="ECO:0000256" key="3">
    <source>
        <dbReference type="ARBA" id="ARBA00022598"/>
    </source>
</evidence>
<dbReference type="FunCoup" id="B4DCH7">
    <property type="interactions" value="566"/>
</dbReference>
<dbReference type="UniPathway" id="UPA00189">
    <property type="reaction ID" value="UER00296"/>
</dbReference>
<comment type="pathway">
    <text evidence="2 9">Purine metabolism; GMP biosynthesis; GMP from XMP (L-Gln route): step 1/1.</text>
</comment>
<feature type="domain" description="GMPS ATP-PPase" evidence="11">
    <location>
        <begin position="199"/>
        <end position="396"/>
    </location>
</feature>
<evidence type="ECO:0000259" key="11">
    <source>
        <dbReference type="PROSITE" id="PS51553"/>
    </source>
</evidence>
<keyword evidence="5 9" id="KW-0332">GMP biosynthesis</keyword>
<comment type="catalytic activity">
    <reaction evidence="9">
        <text>XMP + L-glutamine + ATP + H2O = GMP + L-glutamate + AMP + diphosphate + 2 H(+)</text>
        <dbReference type="Rhea" id="RHEA:11680"/>
        <dbReference type="ChEBI" id="CHEBI:15377"/>
        <dbReference type="ChEBI" id="CHEBI:15378"/>
        <dbReference type="ChEBI" id="CHEBI:29985"/>
        <dbReference type="ChEBI" id="CHEBI:30616"/>
        <dbReference type="ChEBI" id="CHEBI:33019"/>
        <dbReference type="ChEBI" id="CHEBI:57464"/>
        <dbReference type="ChEBI" id="CHEBI:58115"/>
        <dbReference type="ChEBI" id="CHEBI:58359"/>
        <dbReference type="ChEBI" id="CHEBI:456215"/>
        <dbReference type="EC" id="6.3.5.2"/>
    </reaction>
</comment>
<dbReference type="InterPro" id="IPR022955">
    <property type="entry name" value="GMP_synthase"/>
</dbReference>
<accession>B4DCH7</accession>
<dbReference type="SUPFAM" id="SSF52317">
    <property type="entry name" value="Class I glutamine amidotransferase-like"/>
    <property type="match status" value="1"/>
</dbReference>
<keyword evidence="13" id="KW-1185">Reference proteome</keyword>
<organism evidence="12 13">
    <name type="scientific">Chthoniobacter flavus Ellin428</name>
    <dbReference type="NCBI Taxonomy" id="497964"/>
    <lineage>
        <taxon>Bacteria</taxon>
        <taxon>Pseudomonadati</taxon>
        <taxon>Verrucomicrobiota</taxon>
        <taxon>Spartobacteria</taxon>
        <taxon>Chthoniobacterales</taxon>
        <taxon>Chthoniobacteraceae</taxon>
        <taxon>Chthoniobacter</taxon>
    </lineage>
</organism>
<dbReference type="Gene3D" id="3.40.50.880">
    <property type="match status" value="1"/>
</dbReference>
<dbReference type="FunFam" id="3.30.300.10:FF:000002">
    <property type="entry name" value="GMP synthase [glutamine-hydrolyzing]"/>
    <property type="match status" value="1"/>
</dbReference>
<dbReference type="NCBIfam" id="TIGR00888">
    <property type="entry name" value="guaA_Nterm"/>
    <property type="match status" value="1"/>
</dbReference>
<reference evidence="12 13" key="1">
    <citation type="journal article" date="2011" name="J. Bacteriol.">
        <title>Genome sequence of Chthoniobacter flavus Ellin428, an aerobic heterotrophic soil bacterium.</title>
        <authorList>
            <person name="Kant R."/>
            <person name="van Passel M.W."/>
            <person name="Palva A."/>
            <person name="Lucas S."/>
            <person name="Lapidus A."/>
            <person name="Glavina Del Rio T."/>
            <person name="Dalin E."/>
            <person name="Tice H."/>
            <person name="Bruce D."/>
            <person name="Goodwin L."/>
            <person name="Pitluck S."/>
            <person name="Larimer F.W."/>
            <person name="Land M.L."/>
            <person name="Hauser L."/>
            <person name="Sangwan P."/>
            <person name="de Vos W.M."/>
            <person name="Janssen P.H."/>
            <person name="Smidt H."/>
        </authorList>
    </citation>
    <scope>NUCLEOTIDE SEQUENCE [LARGE SCALE GENOMIC DNA]</scope>
    <source>
        <strain evidence="12 13">Ellin428</strain>
    </source>
</reference>
<keyword evidence="7 9" id="KW-0067">ATP-binding</keyword>
<dbReference type="RefSeq" id="WP_006983935.1">
    <property type="nucleotide sequence ID" value="NZ_ABVL01000050.1"/>
</dbReference>
<dbReference type="eggNOG" id="COG0519">
    <property type="taxonomic scope" value="Bacteria"/>
</dbReference>
<dbReference type="NCBIfam" id="NF000848">
    <property type="entry name" value="PRK00074.1"/>
    <property type="match status" value="1"/>
</dbReference>
<dbReference type="Pfam" id="PF00958">
    <property type="entry name" value="GMP_synt_C"/>
    <property type="match status" value="1"/>
</dbReference>
<feature type="active site" evidence="9">
    <location>
        <position position="172"/>
    </location>
</feature>
<name>B4DCH7_9BACT</name>
<dbReference type="FunFam" id="3.40.50.620:FF:000001">
    <property type="entry name" value="GMP synthase [glutamine-hydrolyzing]"/>
    <property type="match status" value="1"/>
</dbReference>
<comment type="subunit">
    <text evidence="9">Homodimer.</text>
</comment>
<evidence type="ECO:0000256" key="5">
    <source>
        <dbReference type="ARBA" id="ARBA00022749"/>
    </source>
</evidence>
<dbReference type="PRINTS" id="PR00097">
    <property type="entry name" value="ANTSNTHASEII"/>
</dbReference>
<dbReference type="PROSITE" id="PS51273">
    <property type="entry name" value="GATASE_TYPE_1"/>
    <property type="match status" value="1"/>
</dbReference>
<comment type="caution">
    <text evidence="12">The sequence shown here is derived from an EMBL/GenBank/DDBJ whole genome shotgun (WGS) entry which is preliminary data.</text>
</comment>
<dbReference type="Gene3D" id="3.40.50.620">
    <property type="entry name" value="HUPs"/>
    <property type="match status" value="1"/>
</dbReference>
<dbReference type="PRINTS" id="PR00096">
    <property type="entry name" value="GATASE"/>
</dbReference>
<dbReference type="SUPFAM" id="SSF52402">
    <property type="entry name" value="Adenine nucleotide alpha hydrolases-like"/>
    <property type="match status" value="1"/>
</dbReference>
<evidence type="ECO:0000256" key="4">
    <source>
        <dbReference type="ARBA" id="ARBA00022741"/>
    </source>
</evidence>
<dbReference type="EC" id="6.3.5.2" evidence="9"/>
<dbReference type="NCBIfam" id="TIGR00884">
    <property type="entry name" value="guaA_Cterm"/>
    <property type="match status" value="1"/>
</dbReference>
<dbReference type="PANTHER" id="PTHR11922">
    <property type="entry name" value="GMP SYNTHASE-RELATED"/>
    <property type="match status" value="1"/>
</dbReference>
<keyword evidence="3 9" id="KW-0436">Ligase</keyword>
<dbReference type="Pfam" id="PF00117">
    <property type="entry name" value="GATase"/>
    <property type="match status" value="1"/>
</dbReference>
<dbReference type="InParanoid" id="B4DCH7"/>
<dbReference type="GO" id="GO:0005524">
    <property type="term" value="F:ATP binding"/>
    <property type="evidence" value="ECO:0007669"/>
    <property type="project" value="UniProtKB-UniRule"/>
</dbReference>
<evidence type="ECO:0000313" key="13">
    <source>
        <dbReference type="Proteomes" id="UP000005824"/>
    </source>
</evidence>
<dbReference type="AlphaFoldDB" id="B4DCH7"/>
<dbReference type="FunFam" id="3.40.50.880:FF:000001">
    <property type="entry name" value="GMP synthase [glutamine-hydrolyzing]"/>
    <property type="match status" value="1"/>
</dbReference>
<dbReference type="InterPro" id="IPR029062">
    <property type="entry name" value="Class_I_gatase-like"/>
</dbReference>
<dbReference type="InterPro" id="IPR001674">
    <property type="entry name" value="GMP_synth_C"/>
</dbReference>
<dbReference type="GO" id="GO:0005829">
    <property type="term" value="C:cytosol"/>
    <property type="evidence" value="ECO:0007669"/>
    <property type="project" value="TreeGrafter"/>
</dbReference>
<dbReference type="Proteomes" id="UP000005824">
    <property type="component" value="Unassembled WGS sequence"/>
</dbReference>
<dbReference type="SUPFAM" id="SSF54810">
    <property type="entry name" value="GMP synthetase C-terminal dimerisation domain"/>
    <property type="match status" value="1"/>
</dbReference>
<keyword evidence="4 9" id="KW-0547">Nucleotide-binding</keyword>
<dbReference type="PRINTS" id="PR00099">
    <property type="entry name" value="CPSGATASE"/>
</dbReference>
<keyword evidence="6 9" id="KW-0658">Purine biosynthesis</keyword>
<dbReference type="GO" id="GO:0003921">
    <property type="term" value="F:GMP synthase activity"/>
    <property type="evidence" value="ECO:0007669"/>
    <property type="project" value="InterPro"/>
</dbReference>
<dbReference type="PROSITE" id="PS51553">
    <property type="entry name" value="GMPS_ATP_PPASE"/>
    <property type="match status" value="1"/>
</dbReference>
<dbReference type="STRING" id="497964.CfE428DRAFT_6618"/>
<dbReference type="PANTHER" id="PTHR11922:SF2">
    <property type="entry name" value="GMP SYNTHASE [GLUTAMINE-HYDROLYZING]"/>
    <property type="match status" value="1"/>
</dbReference>